<dbReference type="InParanoid" id="A0A3M0BWF5"/>
<gene>
    <name evidence="3" type="ORF">BXY39_3616</name>
</gene>
<evidence type="ECO:0000256" key="1">
    <source>
        <dbReference type="SAM" id="SignalP"/>
    </source>
</evidence>
<protein>
    <submittedName>
        <fullName evidence="3">CubicO group peptidase (Beta-lactamase class C family)</fullName>
    </submittedName>
</protein>
<dbReference type="InterPro" id="IPR001466">
    <property type="entry name" value="Beta-lactam-related"/>
</dbReference>
<keyword evidence="4" id="KW-1185">Reference proteome</keyword>
<dbReference type="SUPFAM" id="SSF56601">
    <property type="entry name" value="beta-lactamase/transpeptidase-like"/>
    <property type="match status" value="1"/>
</dbReference>
<dbReference type="Proteomes" id="UP000271227">
    <property type="component" value="Unassembled WGS sequence"/>
</dbReference>
<feature type="chain" id="PRO_5018303147" evidence="1">
    <location>
        <begin position="27"/>
        <end position="475"/>
    </location>
</feature>
<dbReference type="PANTHER" id="PTHR43283:SF7">
    <property type="entry name" value="BETA-LACTAMASE-RELATED DOMAIN-CONTAINING PROTEIN"/>
    <property type="match status" value="1"/>
</dbReference>
<accession>A0A3M0BWF5</accession>
<sequence length="475" mass="51754">MFKSKQGWRALPVLCLAGLAGMAASADETAWTEKAYAAGYKAAFTCSATFNAGKNPDRIAADELSGVYRAYAPLIEDLPDAVINRASRTVSVTYDDAMPPRHAVWRPNLGCTQLPVGAGLEIATHLPRITLDVPAADSDAPWTVRSPVNGDSGHAALDMLVAGAFGNPEYGRDAKTSAILIVTPTRILAEHYVPGFSPDTSQRTWSVAKSIAATIIGAAVERGILDVKTPAPIPEWQHPSDPRRMITLENLLHMASGLDSNKAGNRTDRLYLGGGLVTDTASRAALEAPPGLRWKYANNDTLLAVRALRAAMTDDDAYWRFPFEALFHRIGMHDTVPETDWQGNFILSSQVWTTARDLARLGLLYLHDGVWQGRRILPEGWARYVATPAPSQPPRERGNGSPYPGYGAQFWLYNDRFSEVPDDSFAMLGNRGQIVLIIPSRDMVIVRRGYDPAGGEGFKIERFARDVLAALDGVL</sequence>
<evidence type="ECO:0000313" key="3">
    <source>
        <dbReference type="EMBL" id="RMB01432.1"/>
    </source>
</evidence>
<organism evidence="3 4">
    <name type="scientific">Eilatimonas milleporae</name>
    <dbReference type="NCBI Taxonomy" id="911205"/>
    <lineage>
        <taxon>Bacteria</taxon>
        <taxon>Pseudomonadati</taxon>
        <taxon>Pseudomonadota</taxon>
        <taxon>Alphaproteobacteria</taxon>
        <taxon>Kordiimonadales</taxon>
        <taxon>Kordiimonadaceae</taxon>
        <taxon>Eilatimonas</taxon>
    </lineage>
</organism>
<evidence type="ECO:0000259" key="2">
    <source>
        <dbReference type="Pfam" id="PF00144"/>
    </source>
</evidence>
<comment type="caution">
    <text evidence="3">The sequence shown here is derived from an EMBL/GenBank/DDBJ whole genome shotgun (WGS) entry which is preliminary data.</text>
</comment>
<reference evidence="3 4" key="1">
    <citation type="submission" date="2018-10" db="EMBL/GenBank/DDBJ databases">
        <title>Genomic Encyclopedia of Archaeal and Bacterial Type Strains, Phase II (KMG-II): from individual species to whole genera.</title>
        <authorList>
            <person name="Goeker M."/>
        </authorList>
    </citation>
    <scope>NUCLEOTIDE SEQUENCE [LARGE SCALE GENOMIC DNA]</scope>
    <source>
        <strain evidence="3 4">DSM 25217</strain>
    </source>
</reference>
<dbReference type="Pfam" id="PF00144">
    <property type="entry name" value="Beta-lactamase"/>
    <property type="match status" value="1"/>
</dbReference>
<dbReference type="Gene3D" id="3.40.710.10">
    <property type="entry name" value="DD-peptidase/beta-lactamase superfamily"/>
    <property type="match status" value="1"/>
</dbReference>
<dbReference type="EMBL" id="REFR01000016">
    <property type="protein sequence ID" value="RMB01432.1"/>
    <property type="molecule type" value="Genomic_DNA"/>
</dbReference>
<feature type="signal peptide" evidence="1">
    <location>
        <begin position="1"/>
        <end position="26"/>
    </location>
</feature>
<proteinExistence type="predicted"/>
<dbReference type="AlphaFoldDB" id="A0A3M0BWF5"/>
<dbReference type="PANTHER" id="PTHR43283">
    <property type="entry name" value="BETA-LACTAMASE-RELATED"/>
    <property type="match status" value="1"/>
</dbReference>
<evidence type="ECO:0000313" key="4">
    <source>
        <dbReference type="Proteomes" id="UP000271227"/>
    </source>
</evidence>
<dbReference type="InterPro" id="IPR050789">
    <property type="entry name" value="Diverse_Enzym_Activities"/>
</dbReference>
<feature type="domain" description="Beta-lactamase-related" evidence="2">
    <location>
        <begin position="179"/>
        <end position="446"/>
    </location>
</feature>
<dbReference type="InterPro" id="IPR012338">
    <property type="entry name" value="Beta-lactam/transpept-like"/>
</dbReference>
<keyword evidence="1" id="KW-0732">Signal</keyword>
<name>A0A3M0BWF5_9PROT</name>
<dbReference type="RefSeq" id="WP_211332328.1">
    <property type="nucleotide sequence ID" value="NZ_REFR01000016.1"/>
</dbReference>